<name>A0A068WG00_ECHGR</name>
<dbReference type="GO" id="GO:0042981">
    <property type="term" value="P:regulation of apoptotic process"/>
    <property type="evidence" value="ECO:0007669"/>
    <property type="project" value="InterPro"/>
</dbReference>
<proteinExistence type="predicted"/>
<evidence type="ECO:0000313" key="3">
    <source>
        <dbReference type="Proteomes" id="UP000492820"/>
    </source>
</evidence>
<dbReference type="EMBL" id="LK028577">
    <property type="protein sequence ID" value="CDS17338.1"/>
    <property type="molecule type" value="Genomic_DNA"/>
</dbReference>
<evidence type="ECO:0000256" key="1">
    <source>
        <dbReference type="SAM" id="MobiDB-lite"/>
    </source>
</evidence>
<evidence type="ECO:0000313" key="2">
    <source>
        <dbReference type="EMBL" id="CDS17338.1"/>
    </source>
</evidence>
<gene>
    <name evidence="2" type="ORF">EgrG_001008600</name>
</gene>
<dbReference type="Pfam" id="PF05527">
    <property type="entry name" value="TNFAIP8"/>
    <property type="match status" value="1"/>
</dbReference>
<sequence>MVISGRPHGKSPAPPSTKSVELPRDHSSPKTESVFDYHEKNYESLSLRTNHRPSLATAVSTASDIPTLEIDFPSPSHRTSQQQTIGLRAKKYLIPRLLSHRKFALAMLHPFSAAVMNDIHYLLKAHITPKAHFRKVDHIILRSLIKVGIVSEKLLDNRSAVLQMRRVERLSRNFGLIFFDLSSAAEEAAVLPSTSSPSRRLDVSVLLDTLKKLQEALNTLIEGQLSPNSINQMNSVFEELQDARLWQYIFDHSIASSDEWQLVRNLRNSFHKLIEAKLL</sequence>
<dbReference type="WBParaSite" id="EgrG_001008600">
    <property type="protein sequence ID" value="EgrG_001008600"/>
    <property type="gene ID" value="EgrG_001008600"/>
</dbReference>
<protein>
    <submittedName>
        <fullName evidence="2 4">Uncharacterized protein</fullName>
    </submittedName>
</protein>
<dbReference type="Proteomes" id="UP000492820">
    <property type="component" value="Unassembled WGS sequence"/>
</dbReference>
<feature type="compositionally biased region" description="Basic and acidic residues" evidence="1">
    <location>
        <begin position="21"/>
        <end position="33"/>
    </location>
</feature>
<accession>A0A068WG00</accession>
<dbReference type="Gene3D" id="1.20.1440.160">
    <property type="entry name" value="Tumor necrosis factor alpha-induced protein 8-like"/>
    <property type="match status" value="1"/>
</dbReference>
<dbReference type="InterPro" id="IPR008477">
    <property type="entry name" value="TNFAIP8-like"/>
</dbReference>
<feature type="region of interest" description="Disordered" evidence="1">
    <location>
        <begin position="1"/>
        <end position="33"/>
    </location>
</feature>
<reference evidence="2 3" key="1">
    <citation type="journal article" date="2013" name="Nature">
        <title>The genomes of four tapeworm species reveal adaptations to parasitism.</title>
        <authorList>
            <person name="Tsai I.J."/>
            <person name="Zarowiecki M."/>
            <person name="Holroyd N."/>
            <person name="Garciarrubio A."/>
            <person name="Sanchez-Flores A."/>
            <person name="Brooks K.L."/>
            <person name="Tracey A."/>
            <person name="Bobes R.J."/>
            <person name="Fragoso G."/>
            <person name="Sciutto E."/>
            <person name="Aslett M."/>
            <person name="Beasley H."/>
            <person name="Bennett H.M."/>
            <person name="Cai J."/>
            <person name="Camicia F."/>
            <person name="Clark R."/>
            <person name="Cucher M."/>
            <person name="De Silva N."/>
            <person name="Day T.A."/>
            <person name="Deplazes P."/>
            <person name="Estrada K."/>
            <person name="Fernandez C."/>
            <person name="Holland P.W."/>
            <person name="Hou J."/>
            <person name="Hu S."/>
            <person name="Huckvale T."/>
            <person name="Hung S.S."/>
            <person name="Kamenetzky L."/>
            <person name="Keane J.A."/>
            <person name="Kiss F."/>
            <person name="Koziol U."/>
            <person name="Lambert O."/>
            <person name="Liu K."/>
            <person name="Luo X."/>
            <person name="Luo Y."/>
            <person name="Macchiaroli N."/>
            <person name="Nichol S."/>
            <person name="Paps J."/>
            <person name="Parkinson J."/>
            <person name="Pouchkina-Stantcheva N."/>
            <person name="Riddiford N."/>
            <person name="Rosenzvit M."/>
            <person name="Salinas G."/>
            <person name="Wasmuth J.D."/>
            <person name="Zamanian M."/>
            <person name="Zheng Y."/>
            <person name="Cai X."/>
            <person name="Soberon X."/>
            <person name="Olson P.D."/>
            <person name="Laclette J.P."/>
            <person name="Brehm K."/>
            <person name="Berriman M."/>
            <person name="Garciarrubio A."/>
            <person name="Bobes R.J."/>
            <person name="Fragoso G."/>
            <person name="Sanchez-Flores A."/>
            <person name="Estrada K."/>
            <person name="Cevallos M.A."/>
            <person name="Morett E."/>
            <person name="Gonzalez V."/>
            <person name="Portillo T."/>
            <person name="Ochoa-Leyva A."/>
            <person name="Jose M.V."/>
            <person name="Sciutto E."/>
            <person name="Landa A."/>
            <person name="Jimenez L."/>
            <person name="Valdes V."/>
            <person name="Carrero J.C."/>
            <person name="Larralde C."/>
            <person name="Morales-Montor J."/>
            <person name="Limon-Lason J."/>
            <person name="Soberon X."/>
            <person name="Laclette J.P."/>
        </authorList>
    </citation>
    <scope>NUCLEOTIDE SEQUENCE [LARGE SCALE GENOMIC DNA]</scope>
</reference>
<reference evidence="4" key="3">
    <citation type="submission" date="2020-10" db="UniProtKB">
        <authorList>
            <consortium name="WormBaseParasite"/>
        </authorList>
    </citation>
    <scope>IDENTIFICATION</scope>
</reference>
<organism evidence="2">
    <name type="scientific">Echinococcus granulosus</name>
    <name type="common">Hydatid tapeworm</name>
    <dbReference type="NCBI Taxonomy" id="6210"/>
    <lineage>
        <taxon>Eukaryota</taxon>
        <taxon>Metazoa</taxon>
        <taxon>Spiralia</taxon>
        <taxon>Lophotrochozoa</taxon>
        <taxon>Platyhelminthes</taxon>
        <taxon>Cestoda</taxon>
        <taxon>Eucestoda</taxon>
        <taxon>Cyclophyllidea</taxon>
        <taxon>Taeniidae</taxon>
        <taxon>Echinococcus</taxon>
        <taxon>Echinococcus granulosus group</taxon>
    </lineage>
</organism>
<dbReference type="InterPro" id="IPR038355">
    <property type="entry name" value="TNFAIP8_sf"/>
</dbReference>
<reference evidence="2" key="2">
    <citation type="submission" date="2014-06" db="EMBL/GenBank/DDBJ databases">
        <authorList>
            <person name="Aslett M."/>
        </authorList>
    </citation>
    <scope>NUCLEOTIDE SEQUENCE</scope>
</reference>
<evidence type="ECO:0000313" key="4">
    <source>
        <dbReference type="WBParaSite" id="EgrG_001008600"/>
    </source>
</evidence>
<dbReference type="AlphaFoldDB" id="A0A068WG00"/>
<dbReference type="OrthoDB" id="10055976at2759"/>